<evidence type="ECO:0000313" key="4">
    <source>
        <dbReference type="EMBL" id="SEL56731.1"/>
    </source>
</evidence>
<dbReference type="InterPro" id="IPR001375">
    <property type="entry name" value="Peptidase_S9_cat"/>
</dbReference>
<gene>
    <name evidence="4" type="ORF">SAMN04515666_104301</name>
</gene>
<dbReference type="SUPFAM" id="SSF53474">
    <property type="entry name" value="alpha/beta-Hydrolases"/>
    <property type="match status" value="1"/>
</dbReference>
<dbReference type="GO" id="GO:0052689">
    <property type="term" value="F:carboxylic ester hydrolase activity"/>
    <property type="evidence" value="ECO:0007669"/>
    <property type="project" value="UniProtKB-ARBA"/>
</dbReference>
<dbReference type="GO" id="GO:0006508">
    <property type="term" value="P:proteolysis"/>
    <property type="evidence" value="ECO:0007669"/>
    <property type="project" value="InterPro"/>
</dbReference>
<dbReference type="PANTHER" id="PTHR22946">
    <property type="entry name" value="DIENELACTONE HYDROLASE DOMAIN-CONTAINING PROTEIN-RELATED"/>
    <property type="match status" value="1"/>
</dbReference>
<keyword evidence="5" id="KW-1185">Reference proteome</keyword>
<evidence type="ECO:0000256" key="1">
    <source>
        <dbReference type="ARBA" id="ARBA00022801"/>
    </source>
</evidence>
<dbReference type="RefSeq" id="WP_091835287.1">
    <property type="nucleotide sequence ID" value="NZ_FOAN01000004.1"/>
</dbReference>
<dbReference type="PANTHER" id="PTHR22946:SF9">
    <property type="entry name" value="POLYKETIDE TRANSFERASE AF380"/>
    <property type="match status" value="1"/>
</dbReference>
<dbReference type="GO" id="GO:0008236">
    <property type="term" value="F:serine-type peptidase activity"/>
    <property type="evidence" value="ECO:0007669"/>
    <property type="project" value="InterPro"/>
</dbReference>
<dbReference type="OrthoDB" id="7839439at2"/>
<proteinExistence type="predicted"/>
<keyword evidence="2" id="KW-0732">Signal</keyword>
<dbReference type="EMBL" id="FOAN01000004">
    <property type="protein sequence ID" value="SEL56731.1"/>
    <property type="molecule type" value="Genomic_DNA"/>
</dbReference>
<dbReference type="Proteomes" id="UP000199664">
    <property type="component" value="Unassembled WGS sequence"/>
</dbReference>
<dbReference type="InterPro" id="IPR050261">
    <property type="entry name" value="FrsA_esterase"/>
</dbReference>
<sequence length="277" mass="28968">MRRIIAALASAGLAAMLAVTSAAAETVEALQARIDDRQIAVYLHKPDGPGPFPVLVLSHGSPRDAAGRAEFGKGTLAAVARHFTARGVMVAVPIRRGYGTDGGAWAEGYGACDRAEFHRAGLTSARDIRAALDAVLSRPDADQRRVVLMGVSAGGWGSLAAASQSVPGLLGVVNFAGGRGSLKAGEVCSPDALVSAAGRYGSGSRVPQLWLYSSNDRFFGPEIAGRLHRAFQEAGGRAEFVAAPPFGEDGHRYIRAIDQWRGKVDGFLATIGFTGRR</sequence>
<organism evidence="4 5">
    <name type="scientific">Bosea lupini</name>
    <dbReference type="NCBI Taxonomy" id="1036779"/>
    <lineage>
        <taxon>Bacteria</taxon>
        <taxon>Pseudomonadati</taxon>
        <taxon>Pseudomonadota</taxon>
        <taxon>Alphaproteobacteria</taxon>
        <taxon>Hyphomicrobiales</taxon>
        <taxon>Boseaceae</taxon>
        <taxon>Bosea</taxon>
    </lineage>
</organism>
<evidence type="ECO:0000256" key="2">
    <source>
        <dbReference type="SAM" id="SignalP"/>
    </source>
</evidence>
<dbReference type="InterPro" id="IPR029058">
    <property type="entry name" value="AB_hydrolase_fold"/>
</dbReference>
<evidence type="ECO:0000313" key="5">
    <source>
        <dbReference type="Proteomes" id="UP000199664"/>
    </source>
</evidence>
<dbReference type="AlphaFoldDB" id="A0A1H7R916"/>
<keyword evidence="1 4" id="KW-0378">Hydrolase</keyword>
<feature type="chain" id="PRO_5011593706" evidence="2">
    <location>
        <begin position="25"/>
        <end position="277"/>
    </location>
</feature>
<reference evidence="5" key="1">
    <citation type="submission" date="2016-10" db="EMBL/GenBank/DDBJ databases">
        <authorList>
            <person name="Varghese N."/>
            <person name="Submissions S."/>
        </authorList>
    </citation>
    <scope>NUCLEOTIDE SEQUENCE [LARGE SCALE GENOMIC DNA]</scope>
    <source>
        <strain evidence="5">LMG 26383,CCUG 61248,R- 45681</strain>
    </source>
</reference>
<evidence type="ECO:0000259" key="3">
    <source>
        <dbReference type="Pfam" id="PF00326"/>
    </source>
</evidence>
<protein>
    <submittedName>
        <fullName evidence="4">Dienelactone hydrolase</fullName>
    </submittedName>
</protein>
<feature type="signal peptide" evidence="2">
    <location>
        <begin position="1"/>
        <end position="24"/>
    </location>
</feature>
<dbReference type="Pfam" id="PF00326">
    <property type="entry name" value="Peptidase_S9"/>
    <property type="match status" value="1"/>
</dbReference>
<dbReference type="Gene3D" id="3.40.50.1820">
    <property type="entry name" value="alpha/beta hydrolase"/>
    <property type="match status" value="1"/>
</dbReference>
<dbReference type="STRING" id="1036779.SAMN04515666_104301"/>
<accession>A0A1H7R916</accession>
<name>A0A1H7R916_9HYPH</name>
<feature type="domain" description="Peptidase S9 prolyl oligopeptidase catalytic" evidence="3">
    <location>
        <begin position="82"/>
        <end position="164"/>
    </location>
</feature>